<comment type="caution">
    <text evidence="1">The sequence shown here is derived from an EMBL/GenBank/DDBJ whole genome shotgun (WGS) entry which is preliminary data.</text>
</comment>
<proteinExistence type="predicted"/>
<evidence type="ECO:0000313" key="1">
    <source>
        <dbReference type="EMBL" id="PSC03039.1"/>
    </source>
</evidence>
<gene>
    <name evidence="1" type="ORF">SLNSH_21135</name>
</gene>
<dbReference type="AlphaFoldDB" id="A0A2T1HN84"/>
<accession>A0A2T1HN84</accession>
<dbReference type="EMBL" id="PVZS01000033">
    <property type="protein sequence ID" value="PSC03039.1"/>
    <property type="molecule type" value="Genomic_DNA"/>
</dbReference>
<dbReference type="Gene3D" id="3.40.50.410">
    <property type="entry name" value="von Willebrand factor, type A domain"/>
    <property type="match status" value="1"/>
</dbReference>
<sequence length="217" mass="23369">MDAFLQSARSLGPTRNGKRGRLVFALDATMSRQPTWDLACSLQGEMFSEAARVGGLDVQLVYFRGFSECRASRFVADPRALTGLMQRIDCRGGHTQIQRVLEHVRSEGRDAPVHALVFVGDAMEERLDDLCAVAGELGLRGVKAFMFHEGGDPAAGRAFQEIARLTGGAYARFDASAPGQLAALLRAAAAYAAGGRAALEDLARRDTGAQRLLGQMR</sequence>
<reference evidence="2" key="1">
    <citation type="submission" date="2018-03" db="EMBL/GenBank/DDBJ databases">
        <authorList>
            <person name="Sun L."/>
            <person name="Liu H."/>
            <person name="Chen W."/>
            <person name="Huang K."/>
            <person name="Liu W."/>
            <person name="Gao X."/>
        </authorList>
    </citation>
    <scope>NUCLEOTIDE SEQUENCE [LARGE SCALE GENOMIC DNA]</scope>
    <source>
        <strain evidence="2">SH9</strain>
    </source>
</reference>
<evidence type="ECO:0008006" key="3">
    <source>
        <dbReference type="Google" id="ProtNLM"/>
    </source>
</evidence>
<dbReference type="InterPro" id="IPR036465">
    <property type="entry name" value="vWFA_dom_sf"/>
</dbReference>
<protein>
    <recommendedName>
        <fullName evidence="3">VWA domain-containing protein</fullName>
    </recommendedName>
</protein>
<keyword evidence="2" id="KW-1185">Reference proteome</keyword>
<evidence type="ECO:0000313" key="2">
    <source>
        <dbReference type="Proteomes" id="UP000239772"/>
    </source>
</evidence>
<dbReference type="SUPFAM" id="SSF53300">
    <property type="entry name" value="vWA-like"/>
    <property type="match status" value="1"/>
</dbReference>
<name>A0A2T1HN84_9HYPH</name>
<dbReference type="OrthoDB" id="5430236at2"/>
<dbReference type="Proteomes" id="UP000239772">
    <property type="component" value="Unassembled WGS sequence"/>
</dbReference>
<organism evidence="1 2">
    <name type="scientific">Alsobacter soli</name>
    <dbReference type="NCBI Taxonomy" id="2109933"/>
    <lineage>
        <taxon>Bacteria</taxon>
        <taxon>Pseudomonadati</taxon>
        <taxon>Pseudomonadota</taxon>
        <taxon>Alphaproteobacteria</taxon>
        <taxon>Hyphomicrobiales</taxon>
        <taxon>Alsobacteraceae</taxon>
        <taxon>Alsobacter</taxon>
    </lineage>
</organism>